<dbReference type="EMBL" id="CAJNDS010000232">
    <property type="protein sequence ID" value="CAE7031493.1"/>
    <property type="molecule type" value="Genomic_DNA"/>
</dbReference>
<feature type="chain" id="PRO_5032357385" evidence="1">
    <location>
        <begin position="30"/>
        <end position="524"/>
    </location>
</feature>
<accession>A0A812IAW9</accession>
<keyword evidence="1" id="KW-0732">Signal</keyword>
<evidence type="ECO:0000313" key="2">
    <source>
        <dbReference type="EMBL" id="CAE7031493.1"/>
    </source>
</evidence>
<organism evidence="2 3">
    <name type="scientific">Symbiodinium natans</name>
    <dbReference type="NCBI Taxonomy" id="878477"/>
    <lineage>
        <taxon>Eukaryota</taxon>
        <taxon>Sar</taxon>
        <taxon>Alveolata</taxon>
        <taxon>Dinophyceae</taxon>
        <taxon>Suessiales</taxon>
        <taxon>Symbiodiniaceae</taxon>
        <taxon>Symbiodinium</taxon>
    </lineage>
</organism>
<gene>
    <name evidence="2" type="ORF">SNAT2548_LOCUS3792</name>
</gene>
<dbReference type="AlphaFoldDB" id="A0A812IAW9"/>
<protein>
    <submittedName>
        <fullName evidence="2">Uncharacterized protein</fullName>
    </submittedName>
</protein>
<evidence type="ECO:0000256" key="1">
    <source>
        <dbReference type="SAM" id="SignalP"/>
    </source>
</evidence>
<dbReference type="SUPFAM" id="SSF52266">
    <property type="entry name" value="SGNH hydrolase"/>
    <property type="match status" value="1"/>
</dbReference>
<feature type="signal peptide" evidence="1">
    <location>
        <begin position="1"/>
        <end position="29"/>
    </location>
</feature>
<reference evidence="2" key="1">
    <citation type="submission" date="2021-02" db="EMBL/GenBank/DDBJ databases">
        <authorList>
            <person name="Dougan E. K."/>
            <person name="Rhodes N."/>
            <person name="Thang M."/>
            <person name="Chan C."/>
        </authorList>
    </citation>
    <scope>NUCLEOTIDE SEQUENCE</scope>
</reference>
<keyword evidence="3" id="KW-1185">Reference proteome</keyword>
<proteinExistence type="predicted"/>
<evidence type="ECO:0000313" key="3">
    <source>
        <dbReference type="Proteomes" id="UP000604046"/>
    </source>
</evidence>
<sequence>MPWKCPGTCSWRPLVPYVLLAAVLAGGLASRGTLSLSNCTQAEHRHQQSAVSGERGEQGDFTHFVSEAGLRCGSQVRKDCCNLPAATSWNSKSTAVNATDSSMSCDLLESFLRIVSPTCPWMNSTCATCAPPQRKGRPFRVGIFGGSNTAGRVMHRVSWAYIVKKILDALEIPVRVDNNGIAGHGAEFWLNCQPTATYDVAMAEFAINEKSTQNMQSFLRLLASVARYVVLVELFFWDVTAPYAPGPSYSVGELVSRNSMNERFCMLNMRKAASIYWRQVSPFTTRELFSVVPEECHKALEDEDFKLLKQCNSQFSRHFLHGNQAFQDLLGISAAWTLVHLLRTIEPDEKSTLPSMSASLCFGTYGFARNSLDPRWDELGSIVPTSSLEELDFERLSGFQYGDPFGEKRPQNYKKSMYASTAGSTLVLRLAPCTRKVGVGYVWHAMPSEGSRFKVTVQGTSKSVNTSEAEDHKDHGQERVGKFVYMDINPSLPARLKITTVKVPKGNFVEICRLVFFGCQKWEP</sequence>
<dbReference type="Proteomes" id="UP000604046">
    <property type="component" value="Unassembled WGS sequence"/>
</dbReference>
<comment type="caution">
    <text evidence="2">The sequence shown here is derived from an EMBL/GenBank/DDBJ whole genome shotgun (WGS) entry which is preliminary data.</text>
</comment>
<name>A0A812IAW9_9DINO</name>